<dbReference type="InterPro" id="IPR002716">
    <property type="entry name" value="PIN_dom"/>
</dbReference>
<dbReference type="Pfam" id="PF01850">
    <property type="entry name" value="PIN"/>
    <property type="match status" value="1"/>
</dbReference>
<feature type="domain" description="PIN" evidence="2">
    <location>
        <begin position="5"/>
        <end position="128"/>
    </location>
</feature>
<comment type="caution">
    <text evidence="3">The sequence shown here is derived from an EMBL/GenBank/DDBJ whole genome shotgun (WGS) entry which is preliminary data.</text>
</comment>
<protein>
    <recommendedName>
        <fullName evidence="2">PIN domain-containing protein</fullName>
    </recommendedName>
</protein>
<evidence type="ECO:0000259" key="2">
    <source>
        <dbReference type="Pfam" id="PF01850"/>
    </source>
</evidence>
<reference evidence="3" key="1">
    <citation type="journal article" date="2015" name="Proc. Natl. Acad. Sci. U.S.A.">
        <title>Networks of energetic and metabolic interactions define dynamics in microbial communities.</title>
        <authorList>
            <person name="Embree M."/>
            <person name="Liu J.K."/>
            <person name="Al-Bassam M.M."/>
            <person name="Zengler K."/>
        </authorList>
    </citation>
    <scope>NUCLEOTIDE SEQUENCE</scope>
</reference>
<sequence>MHDRVVLDSSLIAAIFFPEPISGTAIDIAAAHDCITIDLAYPEVANVAWKRAVHAGNDPELVKDLLYTATSFIREACEVLPSYDLINPAWDLACRHRITMYDALFIAASVRCGTPLATADRKLSAVAGSVGPAILVEE</sequence>
<dbReference type="CDD" id="cd09873">
    <property type="entry name" value="PIN_Pae0151-like"/>
    <property type="match status" value="1"/>
</dbReference>
<name>A0A0W8F2C4_9ZZZZ</name>
<gene>
    <name evidence="3" type="ORF">ASZ90_015352</name>
</gene>
<dbReference type="PANTHER" id="PTHR35901:SF1">
    <property type="entry name" value="EXONUCLEASE VAPC9"/>
    <property type="match status" value="1"/>
</dbReference>
<dbReference type="SUPFAM" id="SSF88723">
    <property type="entry name" value="PIN domain-like"/>
    <property type="match status" value="1"/>
</dbReference>
<accession>A0A0W8F2C4</accession>
<proteinExistence type="predicted"/>
<dbReference type="InterPro" id="IPR044153">
    <property type="entry name" value="PIN_Pae0151-like"/>
</dbReference>
<dbReference type="EMBL" id="LNQE01001596">
    <property type="protein sequence ID" value="KUG14985.1"/>
    <property type="molecule type" value="Genomic_DNA"/>
</dbReference>
<evidence type="ECO:0000256" key="1">
    <source>
        <dbReference type="ARBA" id="ARBA00022842"/>
    </source>
</evidence>
<dbReference type="InterPro" id="IPR029060">
    <property type="entry name" value="PIN-like_dom_sf"/>
</dbReference>
<dbReference type="Gene3D" id="3.40.50.1010">
    <property type="entry name" value="5'-nuclease"/>
    <property type="match status" value="1"/>
</dbReference>
<dbReference type="AlphaFoldDB" id="A0A0W8F2C4"/>
<keyword evidence="1" id="KW-0460">Magnesium</keyword>
<evidence type="ECO:0000313" key="3">
    <source>
        <dbReference type="EMBL" id="KUG14985.1"/>
    </source>
</evidence>
<organism evidence="3">
    <name type="scientific">hydrocarbon metagenome</name>
    <dbReference type="NCBI Taxonomy" id="938273"/>
    <lineage>
        <taxon>unclassified sequences</taxon>
        <taxon>metagenomes</taxon>
        <taxon>ecological metagenomes</taxon>
    </lineage>
</organism>
<dbReference type="InterPro" id="IPR051619">
    <property type="entry name" value="TypeII_TA_RNase_PINc/VapC"/>
</dbReference>
<dbReference type="PANTHER" id="PTHR35901">
    <property type="entry name" value="RIBONUCLEASE VAPC3"/>
    <property type="match status" value="1"/>
</dbReference>